<dbReference type="AlphaFoldDB" id="A0A4Q9N5K9"/>
<evidence type="ECO:0000313" key="2">
    <source>
        <dbReference type="EMBL" id="TBU34136.1"/>
    </source>
</evidence>
<dbReference type="PANTHER" id="PTHR34598">
    <property type="entry name" value="BLL6449 PROTEIN"/>
    <property type="match status" value="1"/>
</dbReference>
<proteinExistence type="inferred from homology"/>
<dbReference type="EMBL" id="ML143389">
    <property type="protein sequence ID" value="TBU34136.1"/>
    <property type="molecule type" value="Genomic_DNA"/>
</dbReference>
<sequence length="323" mass="36867">MAIASVLAPRDVPTTLNFYKPLNEEPPHRYAYAVEGKPQTNVGSEPHSAVVHDVRGREAEFSLDKNGFQWVHWPSVEKDFVDDEVIKEKYYPEVERLLKEVAGAKRVFIPSENVPDSGRIRSNSILLLGAFEICERYFAGTHAKESRDTFSLGFIFDHTIRRSPNSEDQRDPKRRGPAELVHIDQTYEASIERVKYHLPDEADRLLNSRVRIINVWRPIANPVAHKPLAVADWRTLDHANLVKTALHYPHRTGSTYSVRYDPGLEFYYLGGQTPDEVTLIKCFDSETDRARLTPHTAFPDAGSPKDAPHRQSIEVRVLVFDTE</sequence>
<organism evidence="2">
    <name type="scientific">Dichomitus squalens</name>
    <dbReference type="NCBI Taxonomy" id="114155"/>
    <lineage>
        <taxon>Eukaryota</taxon>
        <taxon>Fungi</taxon>
        <taxon>Dikarya</taxon>
        <taxon>Basidiomycota</taxon>
        <taxon>Agaricomycotina</taxon>
        <taxon>Agaricomycetes</taxon>
        <taxon>Polyporales</taxon>
        <taxon>Polyporaceae</taxon>
        <taxon>Dichomitus</taxon>
    </lineage>
</organism>
<evidence type="ECO:0008006" key="3">
    <source>
        <dbReference type="Google" id="ProtNLM"/>
    </source>
</evidence>
<gene>
    <name evidence="2" type="ORF">BD311DRAFT_735764</name>
</gene>
<name>A0A4Q9N5K9_9APHY</name>
<dbReference type="PANTHER" id="PTHR34598:SF3">
    <property type="entry name" value="OXIDOREDUCTASE AN1597"/>
    <property type="match status" value="1"/>
</dbReference>
<dbReference type="Proteomes" id="UP000292957">
    <property type="component" value="Unassembled WGS sequence"/>
</dbReference>
<protein>
    <recommendedName>
        <fullName evidence="3">Methyltransferase</fullName>
    </recommendedName>
</protein>
<accession>A0A4Q9N5K9</accession>
<dbReference type="NCBIfam" id="NF041278">
    <property type="entry name" value="CmcJ_NvfI_EfuI"/>
    <property type="match status" value="1"/>
</dbReference>
<evidence type="ECO:0000256" key="1">
    <source>
        <dbReference type="ARBA" id="ARBA00023604"/>
    </source>
</evidence>
<dbReference type="GO" id="GO:0016491">
    <property type="term" value="F:oxidoreductase activity"/>
    <property type="evidence" value="ECO:0007669"/>
    <property type="project" value="InterPro"/>
</dbReference>
<dbReference type="OrthoDB" id="412788at2759"/>
<reference evidence="2" key="1">
    <citation type="submission" date="2019-01" db="EMBL/GenBank/DDBJ databases">
        <title>Draft genome sequences of three monokaryotic isolates of the white-rot basidiomycete fungus Dichomitus squalens.</title>
        <authorList>
            <consortium name="DOE Joint Genome Institute"/>
            <person name="Lopez S.C."/>
            <person name="Andreopoulos B."/>
            <person name="Pangilinan J."/>
            <person name="Lipzen A."/>
            <person name="Riley R."/>
            <person name="Ahrendt S."/>
            <person name="Ng V."/>
            <person name="Barry K."/>
            <person name="Daum C."/>
            <person name="Grigoriev I.V."/>
            <person name="Hilden K.S."/>
            <person name="Makela M.R."/>
            <person name="de Vries R.P."/>
        </authorList>
    </citation>
    <scope>NUCLEOTIDE SEQUENCE [LARGE SCALE GENOMIC DNA]</scope>
    <source>
        <strain evidence="2">OM18370.1</strain>
    </source>
</reference>
<comment type="similarity">
    <text evidence="1">Belongs to the asaB hydroxylase/desaturase family.</text>
</comment>
<dbReference type="InterPro" id="IPR044053">
    <property type="entry name" value="AsaB-like"/>
</dbReference>